<gene>
    <name evidence="3" type="ORF">L2764_17595</name>
</gene>
<protein>
    <submittedName>
        <fullName evidence="3">DUF1611 domain-containing protein</fullName>
    </submittedName>
</protein>
<dbReference type="InterPro" id="IPR035086">
    <property type="entry name" value="DgcN-like_C"/>
</dbReference>
<dbReference type="SUPFAM" id="SSF52540">
    <property type="entry name" value="P-loop containing nucleoside triphosphate hydrolases"/>
    <property type="match status" value="1"/>
</dbReference>
<feature type="domain" description="D-glutamate N-acetyltransferase-like C-terminal" evidence="1">
    <location>
        <begin position="128"/>
        <end position="325"/>
    </location>
</feature>
<name>A0ABT0LEW7_9GAMM</name>
<evidence type="ECO:0000313" key="3">
    <source>
        <dbReference type="EMBL" id="MCL1126243.1"/>
    </source>
</evidence>
<dbReference type="InterPro" id="IPR035402">
    <property type="entry name" value="DgcN-like_N"/>
</dbReference>
<dbReference type="Gene3D" id="3.40.50.720">
    <property type="entry name" value="NAD(P)-binding Rossmann-like Domain"/>
    <property type="match status" value="1"/>
</dbReference>
<proteinExistence type="predicted"/>
<keyword evidence="4" id="KW-1185">Reference proteome</keyword>
<dbReference type="PANTHER" id="PTHR40690">
    <property type="entry name" value="GLL3100 PROTEIN"/>
    <property type="match status" value="1"/>
</dbReference>
<dbReference type="EMBL" id="JAKIKS010000079">
    <property type="protein sequence ID" value="MCL1126243.1"/>
    <property type="molecule type" value="Genomic_DNA"/>
</dbReference>
<organism evidence="3 4">
    <name type="scientific">Shewanella surugensis</name>
    <dbReference type="NCBI Taxonomy" id="212020"/>
    <lineage>
        <taxon>Bacteria</taxon>
        <taxon>Pseudomonadati</taxon>
        <taxon>Pseudomonadota</taxon>
        <taxon>Gammaproteobacteria</taxon>
        <taxon>Alteromonadales</taxon>
        <taxon>Shewanellaceae</taxon>
        <taxon>Shewanella</taxon>
    </lineage>
</organism>
<dbReference type="InterPro" id="IPR011669">
    <property type="entry name" value="DgcN-like"/>
</dbReference>
<accession>A0ABT0LEW7</accession>
<evidence type="ECO:0000259" key="2">
    <source>
        <dbReference type="Pfam" id="PF17396"/>
    </source>
</evidence>
<dbReference type="InterPro" id="IPR027417">
    <property type="entry name" value="P-loop_NTPase"/>
</dbReference>
<sequence>MNIKKPYLLFLGDSEFAKTAQGICHWRGQGCVAQFRLAGCQVDLGLPEASMQEAADRGVKTLVIGVAPHGGLLKESWLPHLKAALEAGMDIASGLHTKVADIDMLQTAANVHGRQILDIRHPQKTFAVGDGVKRSGKRLLTVGTDCNVGKMFTTLAIEQEMHKRGMNATFRATGQTGIFIAGKGAAVDAVIADFISGAAEWLSPDNHDDHWDLIEGQGSLHNPSYAGVSLGLLHGSQPDAIVLCHDPLRAHVVDLMHYPIPKLQDAIDTALGAARLTNPKVQCVGVCVNTSKMSAEQASDVIAKISRETGLVCVDPVRTGVGVIVDKLATL</sequence>
<dbReference type="Gene3D" id="3.40.50.300">
    <property type="entry name" value="P-loop containing nucleotide triphosphate hydrolases"/>
    <property type="match status" value="1"/>
</dbReference>
<dbReference type="PIRSF" id="PIRSF026760">
    <property type="entry name" value="UCP026760"/>
    <property type="match status" value="1"/>
</dbReference>
<evidence type="ECO:0000313" key="4">
    <source>
        <dbReference type="Proteomes" id="UP001203423"/>
    </source>
</evidence>
<dbReference type="RefSeq" id="WP_248941631.1">
    <property type="nucleotide sequence ID" value="NZ_JAKIKS010000079.1"/>
</dbReference>
<dbReference type="NCBIfam" id="NF041892">
    <property type="entry name" value="DgcN"/>
    <property type="match status" value="1"/>
</dbReference>
<dbReference type="Pfam" id="PF07755">
    <property type="entry name" value="DUF1611"/>
    <property type="match status" value="1"/>
</dbReference>
<feature type="domain" description="D-glutamate N-acetyltransferase-like N-terminal" evidence="2">
    <location>
        <begin position="36"/>
        <end position="122"/>
    </location>
</feature>
<reference evidence="3 4" key="1">
    <citation type="submission" date="2022-01" db="EMBL/GenBank/DDBJ databases">
        <title>Whole genome-based taxonomy of the Shewanellaceae.</title>
        <authorList>
            <person name="Martin-Rodriguez A.J."/>
        </authorList>
    </citation>
    <scope>NUCLEOTIDE SEQUENCE [LARGE SCALE GENOMIC DNA]</scope>
    <source>
        <strain evidence="3 4">DSM 17177</strain>
    </source>
</reference>
<evidence type="ECO:0000259" key="1">
    <source>
        <dbReference type="Pfam" id="PF07755"/>
    </source>
</evidence>
<dbReference type="PANTHER" id="PTHR40690:SF1">
    <property type="entry name" value="DUF1611 DOMAIN-CONTAINING PROTEIN"/>
    <property type="match status" value="1"/>
</dbReference>
<dbReference type="Proteomes" id="UP001203423">
    <property type="component" value="Unassembled WGS sequence"/>
</dbReference>
<comment type="caution">
    <text evidence="3">The sequence shown here is derived from an EMBL/GenBank/DDBJ whole genome shotgun (WGS) entry which is preliminary data.</text>
</comment>
<dbReference type="Pfam" id="PF17396">
    <property type="entry name" value="DUF1611_N"/>
    <property type="match status" value="1"/>
</dbReference>